<evidence type="ECO:0000259" key="8">
    <source>
        <dbReference type="Pfam" id="PF09349"/>
    </source>
</evidence>
<sequence>MTLTGLARLNEADAREARALLLTCAAVPRWAEEIVQRRPYADVETALVAARAAAEPWSEEEVDAALARHPRIGERPQGADADAAHSRREQAAVDGTDPEVARRLREGNAAYEARFGHVFLVRAAGRSAAEILAALEERLTHDPATERRIAAEQLREIAVLRLEKELA</sequence>
<reference evidence="9 10" key="1">
    <citation type="submission" date="2019-10" db="EMBL/GenBank/DDBJ databases">
        <title>Georgenia wutianyii sp. nov. and Georgenia yuyongxinii sp. nov. isolated from plateau pika (Ochotona curzoniae) in the Qinghai-Tibet plateau of China.</title>
        <authorList>
            <person name="Tian Z."/>
        </authorList>
    </citation>
    <scope>NUCLEOTIDE SEQUENCE [LARGE SCALE GENOMIC DNA]</scope>
    <source>
        <strain evidence="9 10">JCM 15130</strain>
    </source>
</reference>
<evidence type="ECO:0000256" key="7">
    <source>
        <dbReference type="SAM" id="MobiDB-lite"/>
    </source>
</evidence>
<keyword evidence="5" id="KW-0210">Decarboxylase</keyword>
<name>A0A7J9UZJ6_9MICO</name>
<dbReference type="InterPro" id="IPR018020">
    <property type="entry name" value="OHCU_decarboxylase"/>
</dbReference>
<comment type="pathway">
    <text evidence="2">Purine metabolism; urate degradation; (S)-allantoin from urate: step 3/3.</text>
</comment>
<evidence type="ECO:0000256" key="5">
    <source>
        <dbReference type="ARBA" id="ARBA00022793"/>
    </source>
</evidence>
<comment type="catalytic activity">
    <reaction evidence="1">
        <text>5-hydroxy-2-oxo-4-ureido-2,5-dihydro-1H-imidazole-5-carboxylate + H(+) = (S)-allantoin + CO2</text>
        <dbReference type="Rhea" id="RHEA:26301"/>
        <dbReference type="ChEBI" id="CHEBI:15378"/>
        <dbReference type="ChEBI" id="CHEBI:15678"/>
        <dbReference type="ChEBI" id="CHEBI:16526"/>
        <dbReference type="ChEBI" id="CHEBI:58639"/>
        <dbReference type="EC" id="4.1.1.97"/>
    </reaction>
</comment>
<dbReference type="PANTHER" id="PTHR43466:SF1">
    <property type="entry name" value="2-OXO-4-HYDROXY-4-CARBOXY-5-UREIDOIMIDAZOLINE DECARBOXYLASE-RELATED"/>
    <property type="match status" value="1"/>
</dbReference>
<evidence type="ECO:0000256" key="1">
    <source>
        <dbReference type="ARBA" id="ARBA00001163"/>
    </source>
</evidence>
<keyword evidence="10" id="KW-1185">Reference proteome</keyword>
<evidence type="ECO:0000313" key="9">
    <source>
        <dbReference type="EMBL" id="MPV89862.1"/>
    </source>
</evidence>
<dbReference type="AlphaFoldDB" id="A0A7J9UZJ6"/>
<dbReference type="Proteomes" id="UP000429644">
    <property type="component" value="Unassembled WGS sequence"/>
</dbReference>
<dbReference type="Gene3D" id="1.10.3330.10">
    <property type="entry name" value="Oxo-4-hydroxy-4-carboxy-5-ureidoimidazoline decarboxylase"/>
    <property type="match status" value="1"/>
</dbReference>
<comment type="caution">
    <text evidence="9">The sequence shown here is derived from an EMBL/GenBank/DDBJ whole genome shotgun (WGS) entry which is preliminary data.</text>
</comment>
<evidence type="ECO:0000256" key="3">
    <source>
        <dbReference type="ARBA" id="ARBA00012257"/>
    </source>
</evidence>
<evidence type="ECO:0000256" key="6">
    <source>
        <dbReference type="ARBA" id="ARBA00023239"/>
    </source>
</evidence>
<dbReference type="GO" id="GO:0006144">
    <property type="term" value="P:purine nucleobase metabolic process"/>
    <property type="evidence" value="ECO:0007669"/>
    <property type="project" value="UniProtKB-KW"/>
</dbReference>
<organism evidence="9 10">
    <name type="scientific">Georgenia ruanii</name>
    <dbReference type="NCBI Taxonomy" id="348442"/>
    <lineage>
        <taxon>Bacteria</taxon>
        <taxon>Bacillati</taxon>
        <taxon>Actinomycetota</taxon>
        <taxon>Actinomycetes</taxon>
        <taxon>Micrococcales</taxon>
        <taxon>Bogoriellaceae</taxon>
        <taxon>Georgenia</taxon>
    </lineage>
</organism>
<dbReference type="InterPro" id="IPR036778">
    <property type="entry name" value="OHCU_decarboxylase_sf"/>
</dbReference>
<dbReference type="NCBIfam" id="NF010372">
    <property type="entry name" value="PRK13798.1"/>
    <property type="match status" value="1"/>
</dbReference>
<dbReference type="NCBIfam" id="TIGR03180">
    <property type="entry name" value="UraD_2"/>
    <property type="match status" value="1"/>
</dbReference>
<dbReference type="EMBL" id="WHPD01003106">
    <property type="protein sequence ID" value="MPV89862.1"/>
    <property type="molecule type" value="Genomic_DNA"/>
</dbReference>
<dbReference type="RefSeq" id="WP_152232633.1">
    <property type="nucleotide sequence ID" value="NZ_BAAAOT010000015.1"/>
</dbReference>
<evidence type="ECO:0000256" key="4">
    <source>
        <dbReference type="ARBA" id="ARBA00022631"/>
    </source>
</evidence>
<accession>A0A7J9UZJ6</accession>
<gene>
    <name evidence="9" type="primary">uraD</name>
    <name evidence="9" type="ORF">GB882_14395</name>
</gene>
<dbReference type="PANTHER" id="PTHR43466">
    <property type="entry name" value="2-OXO-4-HYDROXY-4-CARBOXY-5-UREIDOIMIDAZOLINE DECARBOXYLASE-RELATED"/>
    <property type="match status" value="1"/>
</dbReference>
<dbReference type="GO" id="GO:0019628">
    <property type="term" value="P:urate catabolic process"/>
    <property type="evidence" value="ECO:0007669"/>
    <property type="project" value="TreeGrafter"/>
</dbReference>
<dbReference type="InterPro" id="IPR017595">
    <property type="entry name" value="OHCU_decarboxylase-2"/>
</dbReference>
<feature type="region of interest" description="Disordered" evidence="7">
    <location>
        <begin position="59"/>
        <end position="99"/>
    </location>
</feature>
<dbReference type="Pfam" id="PF09349">
    <property type="entry name" value="OHCU_decarbox"/>
    <property type="match status" value="1"/>
</dbReference>
<proteinExistence type="predicted"/>
<protein>
    <recommendedName>
        <fullName evidence="3">2-oxo-4-hydroxy-4-carboxy-5-ureidoimidazoline decarboxylase</fullName>
        <ecNumber evidence="3">4.1.1.97</ecNumber>
    </recommendedName>
</protein>
<dbReference type="GO" id="GO:0051997">
    <property type="term" value="F:2-oxo-4-hydroxy-4-carboxy-5-ureidoimidazoline decarboxylase activity"/>
    <property type="evidence" value="ECO:0007669"/>
    <property type="project" value="UniProtKB-EC"/>
</dbReference>
<keyword evidence="6 9" id="KW-0456">Lyase</keyword>
<evidence type="ECO:0000313" key="10">
    <source>
        <dbReference type="Proteomes" id="UP000429644"/>
    </source>
</evidence>
<evidence type="ECO:0000256" key="2">
    <source>
        <dbReference type="ARBA" id="ARBA00004754"/>
    </source>
</evidence>
<feature type="domain" description="Oxo-4-hydroxy-4-carboxy-5-ureidoimidazoline decarboxylase" evidence="8">
    <location>
        <begin position="10"/>
        <end position="163"/>
    </location>
</feature>
<dbReference type="OrthoDB" id="5243781at2"/>
<keyword evidence="4" id="KW-0659">Purine metabolism</keyword>
<dbReference type="EC" id="4.1.1.97" evidence="3"/>
<dbReference type="SUPFAM" id="SSF158694">
    <property type="entry name" value="UraD-Like"/>
    <property type="match status" value="1"/>
</dbReference>
<feature type="compositionally biased region" description="Basic and acidic residues" evidence="7">
    <location>
        <begin position="82"/>
        <end position="91"/>
    </location>
</feature>